<keyword evidence="3" id="KW-1185">Reference proteome</keyword>
<dbReference type="InterPro" id="IPR036378">
    <property type="entry name" value="FAS1_dom_sf"/>
</dbReference>
<dbReference type="Gene3D" id="1.50.10.100">
    <property type="entry name" value="Chondroitin AC/alginate lyase"/>
    <property type="match status" value="1"/>
</dbReference>
<proteinExistence type="predicted"/>
<dbReference type="Gene3D" id="2.30.180.10">
    <property type="entry name" value="FAS1 domain"/>
    <property type="match status" value="1"/>
</dbReference>
<evidence type="ECO:0000259" key="1">
    <source>
        <dbReference type="PROSITE" id="PS50213"/>
    </source>
</evidence>
<dbReference type="PANTHER" id="PTHR10900">
    <property type="entry name" value="PERIOSTIN-RELATED"/>
    <property type="match status" value="1"/>
</dbReference>
<dbReference type="SUPFAM" id="SSF48230">
    <property type="entry name" value="Chondroitin AC/alginate lyase"/>
    <property type="match status" value="1"/>
</dbReference>
<dbReference type="Pfam" id="PF02469">
    <property type="entry name" value="Fasciclin"/>
    <property type="match status" value="1"/>
</dbReference>
<sequence length="635" mass="67992">MPWPLAPSTRTLFQLPSGPSSSFPIFAVVKMKPFFLFSALAVAASAALASIVDRPPLSYAPVPAHMYVAPKKANATTLLDFVKSRSDLSTLASVLQEAAGFREAFDTPASWSFTFFAPSNAAFNNTGAYFATYAATPKGRWWLGNLVQHHYVPNSQLKSSLFNSTYTRIQTGLYLYVGTQVVGGGQLMLNNVSAVVEADLPVSNGVVHIIDHILDPAAQLFEPDVPKSSQAFIAGSCANPALPNFQNWMQVVMVNGEAARASFVHPGILFTQSQIDIFREHALSGKEPWATTYANLQANGMASASYAVLGGGEWIGRGSDNATVQAWENAWQKDCYAAFLNAVMYGITRDDGHARTVAAIVDAWSSTLKGTANGDNLAIALSGRQYVNAAELVRYVRGSWPSGEAIYARAQAMVAAALVPNKDPIANPPSQPVVGGNQAALSHVAGMEFAIFTNNVTGFAAELEILLLPKTACVGYQGSGLQALIQNQTGQCAEAGRDQGHSADEVGWLEEGAQVAASQGNTSLFDLKSRDGKGTPLLMLGLEYYFKYNTGNSVPFDTTFAPCCCGNLDYAQISNASRGTAYPIGEIGYHYYAQSKGLSMPYTTAWLQKNRPLQTSSNLQDFPGWPTLTWASGSL</sequence>
<dbReference type="PANTHER" id="PTHR10900:SF77">
    <property type="entry name" value="FI19380P1"/>
    <property type="match status" value="1"/>
</dbReference>
<dbReference type="InterPro" id="IPR050904">
    <property type="entry name" value="Adhesion/Biosynth-related"/>
</dbReference>
<dbReference type="InterPro" id="IPR000782">
    <property type="entry name" value="FAS1_domain"/>
</dbReference>
<protein>
    <recommendedName>
        <fullName evidence="1">FAS1 domain-containing protein</fullName>
    </recommendedName>
</protein>
<accession>A0ABR3WD80</accession>
<gene>
    <name evidence="2" type="ORF">VTK73DRAFT_7801</name>
</gene>
<evidence type="ECO:0000313" key="2">
    <source>
        <dbReference type="EMBL" id="KAL1858796.1"/>
    </source>
</evidence>
<evidence type="ECO:0000313" key="3">
    <source>
        <dbReference type="Proteomes" id="UP001586593"/>
    </source>
</evidence>
<dbReference type="SUPFAM" id="SSF82153">
    <property type="entry name" value="FAS1 domain"/>
    <property type="match status" value="1"/>
</dbReference>
<name>A0ABR3WD80_9PEZI</name>
<dbReference type="EMBL" id="JAZHXJ010000515">
    <property type="protein sequence ID" value="KAL1858796.1"/>
    <property type="molecule type" value="Genomic_DNA"/>
</dbReference>
<comment type="caution">
    <text evidence="2">The sequence shown here is derived from an EMBL/GenBank/DDBJ whole genome shotgun (WGS) entry which is preliminary data.</text>
</comment>
<organism evidence="2 3">
    <name type="scientific">Phialemonium thermophilum</name>
    <dbReference type="NCBI Taxonomy" id="223376"/>
    <lineage>
        <taxon>Eukaryota</taxon>
        <taxon>Fungi</taxon>
        <taxon>Dikarya</taxon>
        <taxon>Ascomycota</taxon>
        <taxon>Pezizomycotina</taxon>
        <taxon>Sordariomycetes</taxon>
        <taxon>Sordariomycetidae</taxon>
        <taxon>Cephalothecales</taxon>
        <taxon>Cephalothecaceae</taxon>
        <taxon>Phialemonium</taxon>
    </lineage>
</organism>
<reference evidence="2 3" key="1">
    <citation type="journal article" date="2024" name="Commun. Biol.">
        <title>Comparative genomic analysis of thermophilic fungi reveals convergent evolutionary adaptations and gene losses.</title>
        <authorList>
            <person name="Steindorff A.S."/>
            <person name="Aguilar-Pontes M.V."/>
            <person name="Robinson A.J."/>
            <person name="Andreopoulos B."/>
            <person name="LaButti K."/>
            <person name="Kuo A."/>
            <person name="Mondo S."/>
            <person name="Riley R."/>
            <person name="Otillar R."/>
            <person name="Haridas S."/>
            <person name="Lipzen A."/>
            <person name="Grimwood J."/>
            <person name="Schmutz J."/>
            <person name="Clum A."/>
            <person name="Reid I.D."/>
            <person name="Moisan M.C."/>
            <person name="Butler G."/>
            <person name="Nguyen T.T.M."/>
            <person name="Dewar K."/>
            <person name="Conant G."/>
            <person name="Drula E."/>
            <person name="Henrissat B."/>
            <person name="Hansel C."/>
            <person name="Singer S."/>
            <person name="Hutchinson M.I."/>
            <person name="de Vries R.P."/>
            <person name="Natvig D.O."/>
            <person name="Powell A.J."/>
            <person name="Tsang A."/>
            <person name="Grigoriev I.V."/>
        </authorList>
    </citation>
    <scope>NUCLEOTIDE SEQUENCE [LARGE SCALE GENOMIC DNA]</scope>
    <source>
        <strain evidence="2 3">ATCC 24622</strain>
    </source>
</reference>
<dbReference type="SMART" id="SM00554">
    <property type="entry name" value="FAS1"/>
    <property type="match status" value="1"/>
</dbReference>
<dbReference type="PROSITE" id="PS50213">
    <property type="entry name" value="FAS1"/>
    <property type="match status" value="1"/>
</dbReference>
<dbReference type="InterPro" id="IPR008929">
    <property type="entry name" value="Chondroitin_lyas"/>
</dbReference>
<feature type="domain" description="FAS1" evidence="1">
    <location>
        <begin position="75"/>
        <end position="214"/>
    </location>
</feature>
<dbReference type="Proteomes" id="UP001586593">
    <property type="component" value="Unassembled WGS sequence"/>
</dbReference>